<dbReference type="Proteomes" id="UP001595478">
    <property type="component" value="Unassembled WGS sequence"/>
</dbReference>
<keyword evidence="2" id="KW-1185">Reference proteome</keyword>
<proteinExistence type="predicted"/>
<dbReference type="EMBL" id="JBHRSW010000049">
    <property type="protein sequence ID" value="MFC3123291.1"/>
    <property type="molecule type" value="Genomic_DNA"/>
</dbReference>
<name>A0ABV7FVM5_9ALTE</name>
<protein>
    <submittedName>
        <fullName evidence="1">Uncharacterized protein</fullName>
    </submittedName>
</protein>
<evidence type="ECO:0000313" key="1">
    <source>
        <dbReference type="EMBL" id="MFC3123291.1"/>
    </source>
</evidence>
<reference evidence="2" key="1">
    <citation type="journal article" date="2019" name="Int. J. Syst. Evol. Microbiol.">
        <title>The Global Catalogue of Microorganisms (GCM) 10K type strain sequencing project: providing services to taxonomists for standard genome sequencing and annotation.</title>
        <authorList>
            <consortium name="The Broad Institute Genomics Platform"/>
            <consortium name="The Broad Institute Genome Sequencing Center for Infectious Disease"/>
            <person name="Wu L."/>
            <person name="Ma J."/>
        </authorList>
    </citation>
    <scope>NUCLEOTIDE SEQUENCE [LARGE SCALE GENOMIC DNA]</scope>
    <source>
        <strain evidence="2">KCTC 52473</strain>
    </source>
</reference>
<organism evidence="1 2">
    <name type="scientific">Agaribacter flavus</name>
    <dbReference type="NCBI Taxonomy" id="1902781"/>
    <lineage>
        <taxon>Bacteria</taxon>
        <taxon>Pseudomonadati</taxon>
        <taxon>Pseudomonadota</taxon>
        <taxon>Gammaproteobacteria</taxon>
        <taxon>Alteromonadales</taxon>
        <taxon>Alteromonadaceae</taxon>
        <taxon>Agaribacter</taxon>
    </lineage>
</organism>
<comment type="caution">
    <text evidence="1">The sequence shown here is derived from an EMBL/GenBank/DDBJ whole genome shotgun (WGS) entry which is preliminary data.</text>
</comment>
<dbReference type="RefSeq" id="WP_376921411.1">
    <property type="nucleotide sequence ID" value="NZ_JBHRSW010000049.1"/>
</dbReference>
<gene>
    <name evidence="1" type="ORF">ACFOHL_16840</name>
</gene>
<evidence type="ECO:0000313" key="2">
    <source>
        <dbReference type="Proteomes" id="UP001595478"/>
    </source>
</evidence>
<accession>A0ABV7FVM5</accession>
<sequence>MKELRFDRLECVSGGILINLAIRVVGATIAAYDASMEVGEGFEKGFKKTKQELKQKNGW</sequence>